<dbReference type="InterPro" id="IPR001245">
    <property type="entry name" value="Ser-Thr/Tyr_kinase_cat_dom"/>
</dbReference>
<protein>
    <submittedName>
        <fullName evidence="2">Kinase-like domain-containing protein</fullName>
    </submittedName>
</protein>
<organism evidence="2 3">
    <name type="scientific">Rhizophagus clarus</name>
    <dbReference type="NCBI Taxonomy" id="94130"/>
    <lineage>
        <taxon>Eukaryota</taxon>
        <taxon>Fungi</taxon>
        <taxon>Fungi incertae sedis</taxon>
        <taxon>Mucoromycota</taxon>
        <taxon>Glomeromycotina</taxon>
        <taxon>Glomeromycetes</taxon>
        <taxon>Glomerales</taxon>
        <taxon>Glomeraceae</taxon>
        <taxon>Rhizophagus</taxon>
    </lineage>
</organism>
<dbReference type="Gene3D" id="1.10.510.10">
    <property type="entry name" value="Transferase(Phosphotransferase) domain 1"/>
    <property type="match status" value="1"/>
</dbReference>
<dbReference type="InterPro" id="IPR011009">
    <property type="entry name" value="Kinase-like_dom_sf"/>
</dbReference>
<gene>
    <name evidence="2" type="ORF">RCL2_002302800</name>
</gene>
<dbReference type="GO" id="GO:0004674">
    <property type="term" value="F:protein serine/threonine kinase activity"/>
    <property type="evidence" value="ECO:0007669"/>
    <property type="project" value="TreeGrafter"/>
</dbReference>
<accession>A0A8H3QY77</accession>
<dbReference type="EMBL" id="BLAL01000250">
    <property type="protein sequence ID" value="GES96396.1"/>
    <property type="molecule type" value="Genomic_DNA"/>
</dbReference>
<name>A0A8H3QY77_9GLOM</name>
<feature type="domain" description="Protein kinase" evidence="1">
    <location>
        <begin position="99"/>
        <end position="375"/>
    </location>
</feature>
<dbReference type="PROSITE" id="PS50011">
    <property type="entry name" value="PROTEIN_KINASE_DOM"/>
    <property type="match status" value="1"/>
</dbReference>
<proteinExistence type="predicted"/>
<evidence type="ECO:0000259" key="1">
    <source>
        <dbReference type="PROSITE" id="PS50011"/>
    </source>
</evidence>
<dbReference type="GO" id="GO:0005524">
    <property type="term" value="F:ATP binding"/>
    <property type="evidence" value="ECO:0007669"/>
    <property type="project" value="InterPro"/>
</dbReference>
<dbReference type="InterPro" id="IPR000719">
    <property type="entry name" value="Prot_kinase_dom"/>
</dbReference>
<dbReference type="Pfam" id="PF07714">
    <property type="entry name" value="PK_Tyr_Ser-Thr"/>
    <property type="match status" value="1"/>
</dbReference>
<reference evidence="2" key="1">
    <citation type="submission" date="2019-10" db="EMBL/GenBank/DDBJ databases">
        <title>Conservation and host-specific expression of non-tandemly repeated heterogenous ribosome RNA gene in arbuscular mycorrhizal fungi.</title>
        <authorList>
            <person name="Maeda T."/>
            <person name="Kobayashi Y."/>
            <person name="Nakagawa T."/>
            <person name="Ezawa T."/>
            <person name="Yamaguchi K."/>
            <person name="Bino T."/>
            <person name="Nishimoto Y."/>
            <person name="Shigenobu S."/>
            <person name="Kawaguchi M."/>
        </authorList>
    </citation>
    <scope>NUCLEOTIDE SEQUENCE</scope>
    <source>
        <strain evidence="2">HR1</strain>
    </source>
</reference>
<dbReference type="PRINTS" id="PR00109">
    <property type="entry name" value="TYRKINASE"/>
</dbReference>
<dbReference type="InterPro" id="IPR051681">
    <property type="entry name" value="Ser/Thr_Kinases-Pseudokinases"/>
</dbReference>
<keyword evidence="2" id="KW-0808">Transferase</keyword>
<dbReference type="PANTHER" id="PTHR44329:SF289">
    <property type="entry name" value="SERINE_THREONINE-PROTEIN KINASE VIK"/>
    <property type="match status" value="1"/>
</dbReference>
<dbReference type="OrthoDB" id="4062651at2759"/>
<dbReference type="AlphaFoldDB" id="A0A8H3QY77"/>
<dbReference type="SUPFAM" id="SSF56112">
    <property type="entry name" value="Protein kinase-like (PK-like)"/>
    <property type="match status" value="1"/>
</dbReference>
<dbReference type="PANTHER" id="PTHR44329">
    <property type="entry name" value="SERINE/THREONINE-PROTEIN KINASE TNNI3K-RELATED"/>
    <property type="match status" value="1"/>
</dbReference>
<sequence length="524" mass="61154">MEKLMNYKYQPDFLTSVNTPLIQHIQNSKLKRKLYIKCNECSRERKSFDESHQICYVCYKITTMLKSSGNKVINDFIRYTQINRDDPGGELEFITYDRFKNIEFIAEGGFSKIYKATWVGGPIDWYFFKCGTGDNHIVRKNNCTVALKKLHDSKNITSMELNELKMFYQIYSDKDIYKGYINEYFGITQDPITKDMIIIMPYYNSGDLMNYIRNDFHNISWETKLDKLRNIICGLVDIHKLGIIHRDLHGGNIFFDKYKKSYIGDLGISKSAINNNEIYGIIPYIAPEIFQGQKYTTDADIYSFGMIMWEFMTGRRSFWDEIHDIELIIKICDGLRPPIVANAPKGYIELMVECWNSDPKKRPTAAVSSDIGPVTINNPGAIYKSRPLSCMIQSANSLRNSRSQLETGPFYYYPKNNVAPLGKRRFDDDLSEDSNNNDQDIKRSKLFENDDNFDYFMEEIELDINANFNKSQNNENNAVVVNLENILRNSHDHQVLFSSLQLFNCGFSDINLWFLWFPYTHNNK</sequence>
<evidence type="ECO:0000313" key="3">
    <source>
        <dbReference type="Proteomes" id="UP000615446"/>
    </source>
</evidence>
<comment type="caution">
    <text evidence="2">The sequence shown here is derived from an EMBL/GenBank/DDBJ whole genome shotgun (WGS) entry which is preliminary data.</text>
</comment>
<evidence type="ECO:0000313" key="2">
    <source>
        <dbReference type="EMBL" id="GES96396.1"/>
    </source>
</evidence>
<dbReference type="Proteomes" id="UP000615446">
    <property type="component" value="Unassembled WGS sequence"/>
</dbReference>
<keyword evidence="2" id="KW-0418">Kinase</keyword>